<feature type="region of interest" description="Disordered" evidence="6">
    <location>
        <begin position="1896"/>
        <end position="1919"/>
    </location>
</feature>
<feature type="domain" description="Teneurin-like YD-shell" evidence="7">
    <location>
        <begin position="1742"/>
        <end position="1852"/>
    </location>
</feature>
<comment type="subcellular location">
    <subcellularLocation>
        <location evidence="1">Secreted</location>
    </subcellularLocation>
</comment>
<keyword evidence="4" id="KW-0677">Repeat</keyword>
<dbReference type="InterPro" id="IPR006530">
    <property type="entry name" value="YD"/>
</dbReference>
<dbReference type="Pfam" id="PF03534">
    <property type="entry name" value="SpvB"/>
    <property type="match status" value="1"/>
</dbReference>
<dbReference type="InterPro" id="IPR056823">
    <property type="entry name" value="TEN-like_YD-shell"/>
</dbReference>
<dbReference type="PANTHER" id="PTHR32305">
    <property type="match status" value="1"/>
</dbReference>
<keyword evidence="5" id="KW-0843">Virulence</keyword>
<evidence type="ECO:0000256" key="3">
    <source>
        <dbReference type="ARBA" id="ARBA00022729"/>
    </source>
</evidence>
<dbReference type="Gene3D" id="2.180.10.10">
    <property type="entry name" value="RHS repeat-associated core"/>
    <property type="match status" value="2"/>
</dbReference>
<evidence type="ECO:0000313" key="9">
    <source>
        <dbReference type="Proteomes" id="UP000075635"/>
    </source>
</evidence>
<evidence type="ECO:0000313" key="8">
    <source>
        <dbReference type="EMBL" id="KYF87380.1"/>
    </source>
</evidence>
<proteinExistence type="predicted"/>
<dbReference type="InterPro" id="IPR013517">
    <property type="entry name" value="FG-GAP"/>
</dbReference>
<dbReference type="NCBIfam" id="TIGR03696">
    <property type="entry name" value="Rhs_assc_core"/>
    <property type="match status" value="1"/>
</dbReference>
<dbReference type="InterPro" id="IPR003284">
    <property type="entry name" value="Sal_SpvB"/>
</dbReference>
<reference evidence="8 9" key="1">
    <citation type="submission" date="2014-02" db="EMBL/GenBank/DDBJ databases">
        <title>The small core and large imbalanced accessory genome model reveals a collaborative survival strategy of Sorangium cellulosum strains in nature.</title>
        <authorList>
            <person name="Han K."/>
            <person name="Peng R."/>
            <person name="Blom J."/>
            <person name="Li Y.-Z."/>
        </authorList>
    </citation>
    <scope>NUCLEOTIDE SEQUENCE [LARGE SCALE GENOMIC DNA]</scope>
    <source>
        <strain evidence="8 9">So0011-07</strain>
    </source>
</reference>
<dbReference type="Gene3D" id="2.130.10.130">
    <property type="entry name" value="Integrin alpha, N-terminal"/>
    <property type="match status" value="1"/>
</dbReference>
<evidence type="ECO:0000256" key="1">
    <source>
        <dbReference type="ARBA" id="ARBA00004613"/>
    </source>
</evidence>
<accession>A0A150S4M7</accession>
<evidence type="ECO:0000256" key="2">
    <source>
        <dbReference type="ARBA" id="ARBA00022525"/>
    </source>
</evidence>
<evidence type="ECO:0000256" key="6">
    <source>
        <dbReference type="SAM" id="MobiDB-lite"/>
    </source>
</evidence>
<dbReference type="GO" id="GO:0005737">
    <property type="term" value="C:cytoplasm"/>
    <property type="evidence" value="ECO:0007669"/>
    <property type="project" value="InterPro"/>
</dbReference>
<comment type="caution">
    <text evidence="8">The sequence shown here is derived from an EMBL/GenBank/DDBJ whole genome shotgun (WGS) entry which is preliminary data.</text>
</comment>
<protein>
    <recommendedName>
        <fullName evidence="7">Teneurin-like YD-shell domain-containing protein</fullName>
    </recommendedName>
</protein>
<keyword evidence="2" id="KW-0964">Secreted</keyword>
<dbReference type="Pfam" id="PF13517">
    <property type="entry name" value="FG-GAP_3"/>
    <property type="match status" value="1"/>
</dbReference>
<organism evidence="8 9">
    <name type="scientific">Sorangium cellulosum</name>
    <name type="common">Polyangium cellulosum</name>
    <dbReference type="NCBI Taxonomy" id="56"/>
    <lineage>
        <taxon>Bacteria</taxon>
        <taxon>Pseudomonadati</taxon>
        <taxon>Myxococcota</taxon>
        <taxon>Polyangia</taxon>
        <taxon>Polyangiales</taxon>
        <taxon>Polyangiaceae</taxon>
        <taxon>Sorangium</taxon>
    </lineage>
</organism>
<sequence>MHALAPAPSSASSLRWFLTVLVLVLVACGTHERPEAGGRGLATSAATIDEPPVLLEPLKIPQSAIVRGDDAGYLPGGGEVTADGAFTYTIPLDVPAGLGVTPSLALRYSSRGGNGPVGRGWSVAGSSSAIARCDATIATEGRTDGPDYDASDSYCLDGKKLVSVKGFEGRSEYRTEDDEMSMILALDGASGGGPGAFEVRTRDGRIRIYEETYATRVVASGDAEQPAGVVTPLWLLSRELDRSGNEIEYLYEKHAASSPPYSHEFLIETIAYGPGSSARRKIVFEYEDRPDPSVSYSAGVRWRSTRRLKKIAMWAPNPGATQKLWEYTLGYERGRLGRSLLSSVQKCGYRGTCLWPKRLHWVHEDPLMFAGGPVLPTSEAVTSLRVFDANGDGRDDILRAIDVPRPPIPPREEPLPPGPVPIPPEPPDELFLSLSEPGSEVAFRTLRVDAKRSPLENTNLKHSRPVDANGDGKVDLLAYDTTTCSYRLVEWSDEDQAFVATGVTLAGGLRFSCSGEFSGTPPGLELVDLNGDALLDVFIEVERGIHDSFWHVQMNNGGTFGKRRKTGVRAAPARCPEAVGGDLDGDGRGELVVGEDFDCATGVAIGLDDAGEVTKAPAFPLKRGGSRVKLADVNGDGLSDALWVRRNSVELSVNTGNGIGPAVTLSDPRLAEVLDLNTAESGRKVIEPFDLDRDGRDDLVVSISDWLHPGPPEPHTTDRVIALLSMGDGTFLREDISWEEPETGTHYSPIPAGDAMWRGDFDGDGRADVLTLKGTSLQVTLATGSDVELLSGVSDGDEPRSSRVQVRYGRTDPASSPPASCAYPQRCVRRGVPVVARVGGLEWPGGTHYRFEDLRTDLLGRGSLGFGRMMEWSRAWPVERVTTFDHATRVGTSYPYAGRPRSIQEVTPILPHGALGARDCYAEIDGSCTLEEGPASARARVVYQELAYRIRKLNGDRSYFVSARLMVRREYEDPDVGIDWAEGARTHCMDVDDPGDTAPIRQRATYEVDDHGNLRNETVETEGGTRREVTRTFDVRPDEWLVALVDTQAERTYEAGSAPPAKLHTDYHHDERGLLDEVKIEPDSTNADVRETISLLHDEAGRLRQEKREAAGESPRIWNYEYDDVSGEGIFVSQVWNGLGVSQWMYTHPGYGVQMGEIDANGARSTRIHDDLGRLRKASSGTGAVSETAMAAWVEAGETAGVIVETTLASGGRATATLDERGLVVEQAERAFDGRMRVRKRSYDVFGRPLSVSRPGFEVAGEEKSEWKYDSLGRVLSETGPDGARQQYEHELFQTITIDPEGRRSRLVVDVEGRPSETAAEVHGEWQSTKLAYGPNSKPWKVTDPKDNVTEMAHDVRGRRTSVRDPDAGTRITRYNGYGEIRGEVNALGQTTAVERDAMGRRHRVTNADGVTTFTWDTAPHGMGQLAAAVSPDGTAVSYAYDDKGRVSEVRTTVEGEEFAVGVTYTPDGLRDELLYPKVPGRDRFRVKYVYEDGSLSELRASREDGTLRSLWKVNARNADGALLKATLGNQVIAERTYEPVAGRLETVQARKSGPLQALTYGYHDDGRVRERRDGVALRVETFHYDEVGRLERWELAAPGGARGTKYGYDELGNLGTVKVDGVLSEENKYEPTGRPHAVAARDGVTFGYDAAGRLERSSAGLSVQYTAFDLPRWVEKEGKGWEFLYDAFGTRVKKTQDGEETIYVGGVYERREDASGTRHVFRVASPEGEVAQVVFAGPGDERTLYVHSDPLGSVGLVTDEAGDEVERLHYEPFGGRIDADGKALGASRSEKNEVRHGFTGHRHDEALGLIDMHGRVYDPSLRRFLTPDPFVTAPLWGESYNRYSYVMNDPVNLVDPTGWVWKRVKYDNGGEGWVEFDDATGALIGMQAETVYVGAPPEAPPSGVDKPPVDAPDERGRPEFESDWASFVHAGDEYFEQGGGSSVGEDYSGTGGTLAAVLERGVRLSEVTGERPTPGLVSGSVMGDPFIVPRFNWSVAVARDLHEALDLGGLAWHAGNDGEALAQDLRAAMDVLALGVTVAVESGIGPAMVLGAVLQKLGAGASGSEAATGVARNLHGEAVAARDALSAKLAQTRHPPATVVGAYSPSSGRVIAGANRGGGLGCAEGVCSEALGHPPDIRFTPAVRPRTGQPVDVCSICESTYGRGAFPDPATRFRTDRGGQ</sequence>
<gene>
    <name evidence="8" type="ORF">BE17_18685</name>
</gene>
<dbReference type="NCBIfam" id="TIGR01643">
    <property type="entry name" value="YD_repeat_2x"/>
    <property type="match status" value="1"/>
</dbReference>
<dbReference type="Proteomes" id="UP000075635">
    <property type="component" value="Unassembled WGS sequence"/>
</dbReference>
<dbReference type="Pfam" id="PF25023">
    <property type="entry name" value="TEN_YD-shell"/>
    <property type="match status" value="1"/>
</dbReference>
<dbReference type="InterPro" id="IPR022385">
    <property type="entry name" value="Rhs_assc_core"/>
</dbReference>
<dbReference type="EMBL" id="JEMB01001446">
    <property type="protein sequence ID" value="KYF87380.1"/>
    <property type="molecule type" value="Genomic_DNA"/>
</dbReference>
<evidence type="ECO:0000256" key="5">
    <source>
        <dbReference type="ARBA" id="ARBA00023026"/>
    </source>
</evidence>
<feature type="region of interest" description="Disordered" evidence="6">
    <location>
        <begin position="790"/>
        <end position="820"/>
    </location>
</feature>
<name>A0A150S4M7_SORCE</name>
<dbReference type="GO" id="GO:0005576">
    <property type="term" value="C:extracellular region"/>
    <property type="evidence" value="ECO:0007669"/>
    <property type="project" value="UniProtKB-SubCell"/>
</dbReference>
<dbReference type="InterPro" id="IPR050708">
    <property type="entry name" value="T6SS_VgrG/RHS"/>
</dbReference>
<dbReference type="PANTHER" id="PTHR32305:SF15">
    <property type="entry name" value="PROTEIN RHSA-RELATED"/>
    <property type="match status" value="1"/>
</dbReference>
<evidence type="ECO:0000256" key="4">
    <source>
        <dbReference type="ARBA" id="ARBA00022737"/>
    </source>
</evidence>
<keyword evidence="3" id="KW-0732">Signal</keyword>
<dbReference type="SUPFAM" id="SSF69318">
    <property type="entry name" value="Integrin alpha N-terminal domain"/>
    <property type="match status" value="1"/>
</dbReference>
<dbReference type="InterPro" id="IPR028994">
    <property type="entry name" value="Integrin_alpha_N"/>
</dbReference>
<evidence type="ECO:0000259" key="7">
    <source>
        <dbReference type="Pfam" id="PF25023"/>
    </source>
</evidence>